<accession>A0A0R2X756</accession>
<comment type="caution">
    <text evidence="3">The sequence shown here is derived from an EMBL/GenBank/DDBJ whole genome shotgun (WGS) entry which is preliminary data.</text>
</comment>
<feature type="transmembrane region" description="Helical" evidence="2">
    <location>
        <begin position="236"/>
        <end position="263"/>
    </location>
</feature>
<protein>
    <recommendedName>
        <fullName evidence="5">PEP-CTERM protein-sorting domain-containing protein</fullName>
    </recommendedName>
</protein>
<evidence type="ECO:0000256" key="1">
    <source>
        <dbReference type="ARBA" id="ARBA00022729"/>
    </source>
</evidence>
<evidence type="ECO:0000313" key="3">
    <source>
        <dbReference type="EMBL" id="KRP31941.1"/>
    </source>
</evidence>
<organism evidence="3 4">
    <name type="scientific">Verrucomicrobia subdivision 6 bacterium BACL9 MAG-120820-bin42</name>
    <dbReference type="NCBI Taxonomy" id="1655634"/>
    <lineage>
        <taxon>Bacteria</taxon>
        <taxon>Pseudomonadati</taxon>
        <taxon>Verrucomicrobiota</taxon>
        <taxon>Verrucomicrobiia</taxon>
        <taxon>Verrucomicrobiales</taxon>
        <taxon>Verrucomicrobia subdivision 6</taxon>
    </lineage>
</organism>
<dbReference type="InterPro" id="IPR011050">
    <property type="entry name" value="Pectin_lyase_fold/virulence"/>
</dbReference>
<dbReference type="InterPro" id="IPR013425">
    <property type="entry name" value="Autotrns_rpt"/>
</dbReference>
<dbReference type="AlphaFoldDB" id="A0A0R2X756"/>
<dbReference type="EMBL" id="LIDM01000206">
    <property type="protein sequence ID" value="KRP31941.1"/>
    <property type="molecule type" value="Genomic_DNA"/>
</dbReference>
<keyword evidence="2" id="KW-1133">Transmembrane helix</keyword>
<evidence type="ECO:0000313" key="4">
    <source>
        <dbReference type="Proteomes" id="UP000051557"/>
    </source>
</evidence>
<dbReference type="Proteomes" id="UP000051557">
    <property type="component" value="Unassembled WGS sequence"/>
</dbReference>
<dbReference type="Pfam" id="PF12951">
    <property type="entry name" value="PATR"/>
    <property type="match status" value="1"/>
</dbReference>
<evidence type="ECO:0008006" key="5">
    <source>
        <dbReference type="Google" id="ProtNLM"/>
    </source>
</evidence>
<proteinExistence type="predicted"/>
<keyword evidence="2" id="KW-0812">Transmembrane</keyword>
<reference evidence="3 4" key="1">
    <citation type="submission" date="2015-10" db="EMBL/GenBank/DDBJ databases">
        <title>Metagenome-Assembled Genomes uncover a global brackish microbiome.</title>
        <authorList>
            <person name="Hugerth L.W."/>
            <person name="Larsson J."/>
            <person name="Alneberg J."/>
            <person name="Lindh M.V."/>
            <person name="Legrand C."/>
            <person name="Pinhassi J."/>
            <person name="Andersson A.F."/>
        </authorList>
    </citation>
    <scope>NUCLEOTIDE SEQUENCE [LARGE SCALE GENOMIC DNA]</scope>
    <source>
        <strain evidence="3">BACL9 MAG-120820-bin42</strain>
    </source>
</reference>
<sequence length="267" mass="26999">MSFAETRTVNAAAGDIHLNSVIQGNGGLSKTGAKDLFLSKNNTYLGATTVSSGTLVVNAGASITPSTTTVESEGGLKVNGAAGTVIVNGRLSGIGSVGALSLRSGGTLAVGNSPGLLSASSATWSPNSNFEFEITNASGTAGTSWDLLSVAGSLDLTTISSTNKMNLKILSTALLNYNSNAEYSWIFAQATSLGGTDSWLSGQDVTDRFAINSTGFNDNNQPGRGFKVVTGTSGSLATLSLVAIPEPTAGSLLLLGIAVMLGVRRAR</sequence>
<dbReference type="SUPFAM" id="SSF51126">
    <property type="entry name" value="Pectin lyase-like"/>
    <property type="match status" value="1"/>
</dbReference>
<keyword evidence="2" id="KW-0472">Membrane</keyword>
<dbReference type="NCBIfam" id="TIGR02601">
    <property type="entry name" value="autotrns_rpt"/>
    <property type="match status" value="1"/>
</dbReference>
<evidence type="ECO:0000256" key="2">
    <source>
        <dbReference type="SAM" id="Phobius"/>
    </source>
</evidence>
<gene>
    <name evidence="3" type="ORF">ABS32_05440</name>
</gene>
<name>A0A0R2X756_9BACT</name>
<keyword evidence="1" id="KW-0732">Signal</keyword>